<gene>
    <name evidence="1" type="ORF">S06H3_18941</name>
</gene>
<accession>X1K7F5</accession>
<name>X1K7F5_9ZZZZ</name>
<dbReference type="EMBL" id="BARV01009640">
    <property type="protein sequence ID" value="GAI02947.1"/>
    <property type="molecule type" value="Genomic_DNA"/>
</dbReference>
<evidence type="ECO:0000313" key="1">
    <source>
        <dbReference type="EMBL" id="GAI02947.1"/>
    </source>
</evidence>
<protein>
    <submittedName>
        <fullName evidence="1">Uncharacterized protein</fullName>
    </submittedName>
</protein>
<comment type="caution">
    <text evidence="1">The sequence shown here is derived from an EMBL/GenBank/DDBJ whole genome shotgun (WGS) entry which is preliminary data.</text>
</comment>
<proteinExistence type="predicted"/>
<organism evidence="1">
    <name type="scientific">marine sediment metagenome</name>
    <dbReference type="NCBI Taxonomy" id="412755"/>
    <lineage>
        <taxon>unclassified sequences</taxon>
        <taxon>metagenomes</taxon>
        <taxon>ecological metagenomes</taxon>
    </lineage>
</organism>
<sequence>MPIVKCNCELKIEDKILRCRFRDEKGYCSLPEIEIEDEENAYPVCRTCEFREE</sequence>
<reference evidence="1" key="1">
    <citation type="journal article" date="2014" name="Front. Microbiol.">
        <title>High frequency of phylogenetically diverse reductive dehalogenase-homologous genes in deep subseafloor sedimentary metagenomes.</title>
        <authorList>
            <person name="Kawai M."/>
            <person name="Futagami T."/>
            <person name="Toyoda A."/>
            <person name="Takaki Y."/>
            <person name="Nishi S."/>
            <person name="Hori S."/>
            <person name="Arai W."/>
            <person name="Tsubouchi T."/>
            <person name="Morono Y."/>
            <person name="Uchiyama I."/>
            <person name="Ito T."/>
            <person name="Fujiyama A."/>
            <person name="Inagaki F."/>
            <person name="Takami H."/>
        </authorList>
    </citation>
    <scope>NUCLEOTIDE SEQUENCE</scope>
    <source>
        <strain evidence="1">Expedition CK06-06</strain>
    </source>
</reference>
<dbReference type="AlphaFoldDB" id="X1K7F5"/>